<gene>
    <name evidence="30" type="ORF">Xvie_00114</name>
</gene>
<evidence type="ECO:0000256" key="2">
    <source>
        <dbReference type="ARBA" id="ARBA00004766"/>
    </source>
</evidence>
<comment type="similarity">
    <text evidence="7 28">In the C-terminal section; belongs to the homoserine dehydrogenase family.</text>
</comment>
<dbReference type="InterPro" id="IPR045865">
    <property type="entry name" value="ACT-like_dom_sf"/>
</dbReference>
<dbReference type="InterPro" id="IPR042199">
    <property type="entry name" value="AsparK_Bifunc_asparK/hSer_DH"/>
</dbReference>
<dbReference type="PROSITE" id="PS00324">
    <property type="entry name" value="ASPARTOKINASE"/>
    <property type="match status" value="1"/>
</dbReference>
<keyword evidence="31" id="KW-1185">Reference proteome</keyword>
<comment type="cofactor">
    <cofactor evidence="1">
        <name>a metal cation</name>
        <dbReference type="ChEBI" id="CHEBI:25213"/>
    </cofactor>
</comment>
<dbReference type="CDD" id="cd04921">
    <property type="entry name" value="ACT_AKi-HSDH-ThrA-like_1"/>
    <property type="match status" value="1"/>
</dbReference>
<dbReference type="UniPathway" id="UPA00034">
    <property type="reaction ID" value="UER00015"/>
</dbReference>
<dbReference type="InterPro" id="IPR005106">
    <property type="entry name" value="Asp/hSer_DH_NAD-bd"/>
</dbReference>
<dbReference type="Gene3D" id="3.40.50.720">
    <property type="entry name" value="NAD(P)-binding Rossmann-like Domain"/>
    <property type="match status" value="1"/>
</dbReference>
<evidence type="ECO:0000256" key="14">
    <source>
        <dbReference type="ARBA" id="ARBA00022741"/>
    </source>
</evidence>
<dbReference type="OrthoDB" id="9799110at2"/>
<dbReference type="EMBL" id="MUBJ01000001">
    <property type="protein sequence ID" value="OTA18295.1"/>
    <property type="molecule type" value="Genomic_DNA"/>
</dbReference>
<dbReference type="GO" id="GO:0005524">
    <property type="term" value="F:ATP binding"/>
    <property type="evidence" value="ECO:0007669"/>
    <property type="project" value="UniProtKB-UniRule"/>
</dbReference>
<evidence type="ECO:0000256" key="21">
    <source>
        <dbReference type="ARBA" id="ARBA00023154"/>
    </source>
</evidence>
<dbReference type="AlphaFoldDB" id="A0A1Y2SK70"/>
<dbReference type="InterPro" id="IPR011147">
    <property type="entry name" value="Bifunc_Aspkin/hSer_DH"/>
</dbReference>
<comment type="pathway">
    <text evidence="5 28">Amino-acid biosynthesis; L-methionine biosynthesis via de novo pathway; L-homoserine from L-aspartate: step 3/3.</text>
</comment>
<comment type="function">
    <text evidence="24">Bifunctional aspartate kinase and homoserine dehydrogenase that catalyzes the first and the third steps toward the synthesis of lysine, methionine and threonine from aspartate.</text>
</comment>
<dbReference type="EC" id="2.7.2.4" evidence="28"/>
<evidence type="ECO:0000256" key="15">
    <source>
        <dbReference type="ARBA" id="ARBA00022777"/>
    </source>
</evidence>
<dbReference type="Gene3D" id="3.30.360.10">
    <property type="entry name" value="Dihydrodipicolinate Reductase, domain 2"/>
    <property type="match status" value="1"/>
</dbReference>
<dbReference type="Pfam" id="PF22468">
    <property type="entry name" value="ACT_9"/>
    <property type="match status" value="2"/>
</dbReference>
<keyword evidence="19" id="KW-0520">NAD</keyword>
<evidence type="ECO:0000256" key="5">
    <source>
        <dbReference type="ARBA" id="ARBA00005062"/>
    </source>
</evidence>
<dbReference type="InterPro" id="IPR019811">
    <property type="entry name" value="HDH_CS"/>
</dbReference>
<evidence type="ECO:0000256" key="7">
    <source>
        <dbReference type="ARBA" id="ARBA00007952"/>
    </source>
</evidence>
<dbReference type="FunFam" id="3.30.2130.10:FF:000001">
    <property type="entry name" value="Bifunctional aspartokinase/homoserine dehydrogenase"/>
    <property type="match status" value="1"/>
</dbReference>
<dbReference type="CDD" id="cd04922">
    <property type="entry name" value="ACT_AKi-HSDH-ThrA_2"/>
    <property type="match status" value="1"/>
</dbReference>
<evidence type="ECO:0000256" key="22">
    <source>
        <dbReference type="ARBA" id="ARBA00023167"/>
    </source>
</evidence>
<comment type="subunit">
    <text evidence="9 28">Homotetramer.</text>
</comment>
<dbReference type="GO" id="GO:0009090">
    <property type="term" value="P:homoserine biosynthetic process"/>
    <property type="evidence" value="ECO:0007669"/>
    <property type="project" value="UniProtKB-ARBA"/>
</dbReference>
<evidence type="ECO:0000256" key="8">
    <source>
        <dbReference type="ARBA" id="ARBA00010046"/>
    </source>
</evidence>
<evidence type="ECO:0000256" key="9">
    <source>
        <dbReference type="ARBA" id="ARBA00011881"/>
    </source>
</evidence>
<accession>A0A1Y2SK70</accession>
<proteinExistence type="inferred from homology"/>
<evidence type="ECO:0000256" key="25">
    <source>
        <dbReference type="ARBA" id="ARBA00048561"/>
    </source>
</evidence>
<evidence type="ECO:0000256" key="3">
    <source>
        <dbReference type="ARBA" id="ARBA00004986"/>
    </source>
</evidence>
<dbReference type="InterPro" id="IPR041743">
    <property type="entry name" value="AK-HSDH_N"/>
</dbReference>
<dbReference type="InterPro" id="IPR054352">
    <property type="entry name" value="ACT_Aspartokinase"/>
</dbReference>
<dbReference type="InterPro" id="IPR049638">
    <property type="entry name" value="AK-HD"/>
</dbReference>
<evidence type="ECO:0000256" key="13">
    <source>
        <dbReference type="ARBA" id="ARBA00022723"/>
    </source>
</evidence>
<dbReference type="FunFam" id="3.40.50.720:FF:000083">
    <property type="entry name" value="Bifunctional aspartokinase/homoserine dehydrogenase"/>
    <property type="match status" value="1"/>
</dbReference>
<keyword evidence="15 28" id="KW-0418">Kinase</keyword>
<dbReference type="PROSITE" id="PS51671">
    <property type="entry name" value="ACT"/>
    <property type="match status" value="2"/>
</dbReference>
<keyword evidence="14 28" id="KW-0547">Nucleotide-binding</keyword>
<feature type="domain" description="ACT" evidence="29">
    <location>
        <begin position="320"/>
        <end position="395"/>
    </location>
</feature>
<protein>
    <recommendedName>
        <fullName evidence="28">Bifunctional aspartokinase/homoserine dehydrogenase</fullName>
    </recommendedName>
    <domain>
        <recommendedName>
            <fullName evidence="28">Aspartokinase</fullName>
            <ecNumber evidence="28">2.7.2.4</ecNumber>
        </recommendedName>
    </domain>
    <domain>
        <recommendedName>
            <fullName evidence="28">Homoserine dehydrogenase</fullName>
            <ecNumber evidence="28">1.1.1.3</ecNumber>
        </recommendedName>
    </domain>
</protein>
<comment type="catalytic activity">
    <reaction evidence="25">
        <text>L-aspartate + ATP = 4-phospho-L-aspartate + ADP</text>
        <dbReference type="Rhea" id="RHEA:23776"/>
        <dbReference type="ChEBI" id="CHEBI:29991"/>
        <dbReference type="ChEBI" id="CHEBI:30616"/>
        <dbReference type="ChEBI" id="CHEBI:57535"/>
        <dbReference type="ChEBI" id="CHEBI:456216"/>
        <dbReference type="EC" id="2.7.2.4"/>
    </reaction>
    <physiologicalReaction direction="left-to-right" evidence="25">
        <dbReference type="Rhea" id="RHEA:23777"/>
    </physiologicalReaction>
</comment>
<reference evidence="30 31" key="1">
    <citation type="submission" date="2016-10" db="EMBL/GenBank/DDBJ databases">
        <title>Systematic genetic and metabolomic analysis of Xenorhabdus and Photorhabdus spp., highlights the requirements for a dual symbiotic and pathogenic life style.</title>
        <authorList>
            <person name="Tobias N.J."/>
            <person name="Wolff H."/>
            <person name="Djahanschiri B."/>
            <person name="Pidot S.J."/>
            <person name="Stinear T.P."/>
            <person name="Ebersberger I."/>
            <person name="Bode H.B."/>
        </authorList>
    </citation>
    <scope>NUCLEOTIDE SEQUENCE [LARGE SCALE GENOMIC DNA]</scope>
    <source>
        <strain evidence="30 31">DSM 22392</strain>
    </source>
</reference>
<dbReference type="InterPro" id="IPR001342">
    <property type="entry name" value="HDH_cat"/>
</dbReference>
<evidence type="ECO:0000256" key="23">
    <source>
        <dbReference type="ARBA" id="ARBA00023268"/>
    </source>
</evidence>
<dbReference type="GO" id="GO:0009089">
    <property type="term" value="P:lysine biosynthetic process via diaminopimelate"/>
    <property type="evidence" value="ECO:0007669"/>
    <property type="project" value="UniProtKB-UniRule"/>
</dbReference>
<dbReference type="RefSeq" id="WP_086107727.1">
    <property type="nucleotide sequence ID" value="NZ_CAWNGD010000001.1"/>
</dbReference>
<organism evidence="30 31">
    <name type="scientific">Xenorhabdus vietnamensis</name>
    <dbReference type="NCBI Taxonomy" id="351656"/>
    <lineage>
        <taxon>Bacteria</taxon>
        <taxon>Pseudomonadati</taxon>
        <taxon>Pseudomonadota</taxon>
        <taxon>Gammaproteobacteria</taxon>
        <taxon>Enterobacterales</taxon>
        <taxon>Morganellaceae</taxon>
        <taxon>Xenorhabdus</taxon>
    </lineage>
</organism>
<comment type="similarity">
    <text evidence="8 28">In the N-terminal section; belongs to the aspartokinase family.</text>
</comment>
<keyword evidence="18 28" id="KW-0560">Oxidoreductase</keyword>
<feature type="domain" description="ACT" evidence="29">
    <location>
        <begin position="401"/>
        <end position="478"/>
    </location>
</feature>
<keyword evidence="20" id="KW-0915">Sodium</keyword>
<dbReference type="Pfam" id="PF00696">
    <property type="entry name" value="AA_kinase"/>
    <property type="match status" value="1"/>
</dbReference>
<evidence type="ECO:0000256" key="16">
    <source>
        <dbReference type="ARBA" id="ARBA00022840"/>
    </source>
</evidence>
<dbReference type="EC" id="1.1.1.3" evidence="28"/>
<dbReference type="FunFam" id="3.40.1160.10:FF:000016">
    <property type="entry name" value="Bifunctional aspartokinase/homoserine dehydrogenase"/>
    <property type="match status" value="1"/>
</dbReference>
<dbReference type="GO" id="GO:0009086">
    <property type="term" value="P:methionine biosynthetic process"/>
    <property type="evidence" value="ECO:0007669"/>
    <property type="project" value="UniProtKB-KW"/>
</dbReference>
<evidence type="ECO:0000256" key="1">
    <source>
        <dbReference type="ARBA" id="ARBA00001920"/>
    </source>
</evidence>
<evidence type="ECO:0000313" key="30">
    <source>
        <dbReference type="EMBL" id="OTA18295.1"/>
    </source>
</evidence>
<dbReference type="Pfam" id="PF03447">
    <property type="entry name" value="NAD_binding_3"/>
    <property type="match status" value="1"/>
</dbReference>
<dbReference type="PIRSF" id="PIRSF000727">
    <property type="entry name" value="ThrA"/>
    <property type="match status" value="1"/>
</dbReference>
<dbReference type="InterPro" id="IPR018042">
    <property type="entry name" value="Aspartate_kinase_CS"/>
</dbReference>
<dbReference type="InterPro" id="IPR001341">
    <property type="entry name" value="Asp_kinase"/>
</dbReference>
<comment type="pathway">
    <text evidence="2 28">Amino-acid biosynthesis; L-lysine biosynthesis via DAP pathway; (S)-tetrahydrodipicolinate from L-aspartate: step 1/4.</text>
</comment>
<keyword evidence="17 28" id="KW-0521">NADP</keyword>
<dbReference type="PROSITE" id="PS01042">
    <property type="entry name" value="HOMOSER_DHGENASE"/>
    <property type="match status" value="1"/>
</dbReference>
<dbReference type="GO" id="GO:0050661">
    <property type="term" value="F:NADP binding"/>
    <property type="evidence" value="ECO:0007669"/>
    <property type="project" value="UniProtKB-UniRule"/>
</dbReference>
<comment type="catalytic activity">
    <reaction evidence="27">
        <text>L-homoserine + NAD(+) = L-aspartate 4-semialdehyde + NADH + H(+)</text>
        <dbReference type="Rhea" id="RHEA:15757"/>
        <dbReference type="ChEBI" id="CHEBI:15378"/>
        <dbReference type="ChEBI" id="CHEBI:57476"/>
        <dbReference type="ChEBI" id="CHEBI:57540"/>
        <dbReference type="ChEBI" id="CHEBI:57945"/>
        <dbReference type="ChEBI" id="CHEBI:537519"/>
        <dbReference type="EC" id="1.1.1.3"/>
    </reaction>
    <physiologicalReaction direction="right-to-left" evidence="27">
        <dbReference type="Rhea" id="RHEA:15759"/>
    </physiologicalReaction>
</comment>
<dbReference type="SUPFAM" id="SSF51735">
    <property type="entry name" value="NAD(P)-binding Rossmann-fold domains"/>
    <property type="match status" value="1"/>
</dbReference>
<keyword evidence="10 28" id="KW-0028">Amino-acid biosynthesis</keyword>
<keyword evidence="12" id="KW-0791">Threonine biosynthesis</keyword>
<dbReference type="UniPathway" id="UPA00050">
    <property type="reaction ID" value="UER00063"/>
</dbReference>
<keyword evidence="13" id="KW-0479">Metal-binding</keyword>
<evidence type="ECO:0000259" key="29">
    <source>
        <dbReference type="PROSITE" id="PS51671"/>
    </source>
</evidence>
<evidence type="ECO:0000256" key="10">
    <source>
        <dbReference type="ARBA" id="ARBA00022605"/>
    </source>
</evidence>
<comment type="pathway">
    <text evidence="6 28">Amino-acid biosynthesis; L-threonine biosynthesis; L-threonine from L-aspartate: step 1/5.</text>
</comment>
<dbReference type="GO" id="GO:0004072">
    <property type="term" value="F:aspartate kinase activity"/>
    <property type="evidence" value="ECO:0007669"/>
    <property type="project" value="UniProtKB-UniRule"/>
</dbReference>
<dbReference type="GO" id="GO:0009088">
    <property type="term" value="P:threonine biosynthetic process"/>
    <property type="evidence" value="ECO:0007669"/>
    <property type="project" value="UniProtKB-UniRule"/>
</dbReference>
<evidence type="ECO:0000256" key="27">
    <source>
        <dbReference type="ARBA" id="ARBA00049031"/>
    </source>
</evidence>
<dbReference type="Gene3D" id="3.40.1160.10">
    <property type="entry name" value="Acetylglutamate kinase-like"/>
    <property type="match status" value="1"/>
</dbReference>
<dbReference type="Pfam" id="PF00742">
    <property type="entry name" value="Homoserine_dh"/>
    <property type="match status" value="1"/>
</dbReference>
<sequence>MRVLKFGGTSVANHQCVLRVADIAENELSLGQVALVLSAPAKITNHLVSMIEKTVAGQDIVSNMSNATQIFADLLSGLKEQQSGFDYERLKGIVERELGSLKQALHGISLLRQCPDSINASLICRGEKLSIAIMEAVLQARGHKVTVIDPVKNLLAHGHCLESTVDIHESSKRIAELNIPSDHIILMAGFTAGNENGELVVLGRNGSDYSAAVLAACLRADCCEIWTDVDGVYTCDPRAVKDARLLKSLSYQEAMELSYFGAKVLHPRTIAPIAQFQIPCLIKNTANPDAPGTFIGNGKNDGNIPIKGITNLNHMAMINVSGPGMKGMVGMAARIFSVMSREGISVVLITQSSSEYSISFCVPQKELLKAQKALTEEFYLELKDGALDPIDVIDNLAIISVVGDGMRTQRGISARFFSALTRANINIIAIAQGSSERSISAVIENDAATTAVRLCHQMLFNTAQVVEVFVVGVGGVGSALIEQIRRQQAWLKQKHIELRVCGIANSRALLTDMQGINLDNWQQALSEATEPFSLSRLIRLEKEYHLLNPVIVDCTSNQSIAEQYASFLGDGFNVVTPNKKANTLSMAYYRQIRQAAEKSKRKFLYDTNVGAGLPVIENLQNLLNAGDELVQFSGILSGSLSYIFGMLDEGMTLSQATMQAKEKGFTEPDPRDDLSGMDVARKLLILAREAGYELELEDIHVEPVLPITFDSNGDVGSFLQRLPQLDKEFSRHVKNAAEQGKVLRYVGLIEHGRCTVKIVSVDGNDPLYKVKNGENALAFYTRYYQPIPLVLRGYGAGNDVTAAGVFADILRTLSWKLGV</sequence>
<dbReference type="InterPro" id="IPR036291">
    <property type="entry name" value="NAD(P)-bd_dom_sf"/>
</dbReference>
<evidence type="ECO:0000256" key="18">
    <source>
        <dbReference type="ARBA" id="ARBA00023002"/>
    </source>
</evidence>
<evidence type="ECO:0000256" key="12">
    <source>
        <dbReference type="ARBA" id="ARBA00022697"/>
    </source>
</evidence>
<keyword evidence="21" id="KW-0457">Lysine biosynthesis</keyword>
<evidence type="ECO:0000256" key="20">
    <source>
        <dbReference type="ARBA" id="ARBA00023053"/>
    </source>
</evidence>
<dbReference type="InterPro" id="IPR001048">
    <property type="entry name" value="Asp/Glu/Uridylate_kinase"/>
</dbReference>
<dbReference type="SUPFAM" id="SSF53633">
    <property type="entry name" value="Carbamate kinase-like"/>
    <property type="match status" value="1"/>
</dbReference>
<dbReference type="FunFam" id="3.30.360.10:FF:000006">
    <property type="entry name" value="Bifunctional aspartokinase/homoserine dehydrogenase"/>
    <property type="match status" value="1"/>
</dbReference>
<comment type="catalytic activity">
    <reaction evidence="26">
        <text>L-homoserine + NADP(+) = L-aspartate 4-semialdehyde + NADPH + H(+)</text>
        <dbReference type="Rhea" id="RHEA:15761"/>
        <dbReference type="ChEBI" id="CHEBI:15378"/>
        <dbReference type="ChEBI" id="CHEBI:57476"/>
        <dbReference type="ChEBI" id="CHEBI:57783"/>
        <dbReference type="ChEBI" id="CHEBI:58349"/>
        <dbReference type="ChEBI" id="CHEBI:537519"/>
        <dbReference type="EC" id="1.1.1.3"/>
    </reaction>
    <physiologicalReaction direction="right-to-left" evidence="26">
        <dbReference type="Rhea" id="RHEA:15763"/>
    </physiologicalReaction>
</comment>
<evidence type="ECO:0000256" key="26">
    <source>
        <dbReference type="ARBA" id="ARBA00048841"/>
    </source>
</evidence>
<evidence type="ECO:0000256" key="6">
    <source>
        <dbReference type="ARBA" id="ARBA00005139"/>
    </source>
</evidence>
<evidence type="ECO:0000256" key="24">
    <source>
        <dbReference type="ARBA" id="ARBA00044938"/>
    </source>
</evidence>
<evidence type="ECO:0000256" key="19">
    <source>
        <dbReference type="ARBA" id="ARBA00023027"/>
    </source>
</evidence>
<dbReference type="CDD" id="cd04257">
    <property type="entry name" value="AAK_AK-HSDH"/>
    <property type="match status" value="1"/>
</dbReference>
<dbReference type="GO" id="GO:0004412">
    <property type="term" value="F:homoserine dehydrogenase activity"/>
    <property type="evidence" value="ECO:0007669"/>
    <property type="project" value="UniProtKB-UniRule"/>
</dbReference>
<dbReference type="InterPro" id="IPR002912">
    <property type="entry name" value="ACT_dom"/>
</dbReference>
<dbReference type="UniPathway" id="UPA00051">
    <property type="reaction ID" value="UER00462"/>
</dbReference>
<keyword evidence="23" id="KW-0511">Multifunctional enzyme</keyword>
<dbReference type="Gene3D" id="1.20.120.1320">
    <property type="entry name" value="Aspartokinase, catalytic domain"/>
    <property type="match status" value="1"/>
</dbReference>
<comment type="caution">
    <text evidence="30">The sequence shown here is derived from an EMBL/GenBank/DDBJ whole genome shotgun (WGS) entry which is preliminary data.</text>
</comment>
<evidence type="ECO:0000256" key="4">
    <source>
        <dbReference type="ARBA" id="ARBA00005056"/>
    </source>
</evidence>
<dbReference type="PANTHER" id="PTHR43070:SF3">
    <property type="entry name" value="HOMOSERINE DEHYDROGENASE"/>
    <property type="match status" value="1"/>
</dbReference>
<dbReference type="NCBIfam" id="NF006959">
    <property type="entry name" value="PRK09436.1"/>
    <property type="match status" value="1"/>
</dbReference>
<dbReference type="PANTHER" id="PTHR43070">
    <property type="match status" value="1"/>
</dbReference>
<evidence type="ECO:0000256" key="17">
    <source>
        <dbReference type="ARBA" id="ARBA00022857"/>
    </source>
</evidence>
<dbReference type="SUPFAM" id="SSF55347">
    <property type="entry name" value="Glyceraldehyde-3-phosphate dehydrogenase-like, C-terminal domain"/>
    <property type="match status" value="1"/>
</dbReference>
<comment type="pathway">
    <text evidence="3 28">Amino-acid biosynthesis; L-methionine biosynthesis via de novo pathway; L-homoserine from L-aspartate: step 1/3.</text>
</comment>
<evidence type="ECO:0000256" key="11">
    <source>
        <dbReference type="ARBA" id="ARBA00022679"/>
    </source>
</evidence>
<comment type="pathway">
    <text evidence="4 28">Amino-acid biosynthesis; L-threonine biosynthesis; L-threonine from L-aspartate: step 3/5.</text>
</comment>
<keyword evidence="11 28" id="KW-0808">Transferase</keyword>
<evidence type="ECO:0000256" key="28">
    <source>
        <dbReference type="PIRNR" id="PIRNR000727"/>
    </source>
</evidence>
<dbReference type="Proteomes" id="UP000194350">
    <property type="component" value="Unassembled WGS sequence"/>
</dbReference>
<keyword evidence="22" id="KW-0486">Methionine biosynthesis</keyword>
<dbReference type="Gene3D" id="3.30.2130.10">
    <property type="entry name" value="VC0802-like"/>
    <property type="match status" value="1"/>
</dbReference>
<keyword evidence="16 28" id="KW-0067">ATP-binding</keyword>
<name>A0A1Y2SK70_9GAMM</name>
<dbReference type="NCBIfam" id="TIGR00657">
    <property type="entry name" value="asp_kinases"/>
    <property type="match status" value="1"/>
</dbReference>
<dbReference type="InterPro" id="IPR036393">
    <property type="entry name" value="AceGlu_kinase-like_sf"/>
</dbReference>
<dbReference type="SUPFAM" id="SSF55021">
    <property type="entry name" value="ACT-like"/>
    <property type="match status" value="2"/>
</dbReference>
<dbReference type="STRING" id="351656.Xvie_00114"/>
<dbReference type="GO" id="GO:0046872">
    <property type="term" value="F:metal ion binding"/>
    <property type="evidence" value="ECO:0007669"/>
    <property type="project" value="UniProtKB-KW"/>
</dbReference>
<evidence type="ECO:0000313" key="31">
    <source>
        <dbReference type="Proteomes" id="UP000194350"/>
    </source>
</evidence>